<evidence type="ECO:0000256" key="1">
    <source>
        <dbReference type="ARBA" id="ARBA00004123"/>
    </source>
</evidence>
<dbReference type="SMART" id="SM00913">
    <property type="entry name" value="IBN_N"/>
    <property type="match status" value="1"/>
</dbReference>
<dbReference type="STRING" id="52247.A0A4T0X537"/>
<gene>
    <name evidence="6" type="ORF">CANINC_001348</name>
</gene>
<dbReference type="PROSITE" id="PS50166">
    <property type="entry name" value="IMPORTIN_B_NT"/>
    <property type="match status" value="1"/>
</dbReference>
<keyword evidence="7" id="KW-1185">Reference proteome</keyword>
<dbReference type="Gene3D" id="1.25.10.10">
    <property type="entry name" value="Leucine-rich Repeat Variant"/>
    <property type="match status" value="1"/>
</dbReference>
<name>A0A4T0X537_9ASCO</name>
<dbReference type="GO" id="GO:0031267">
    <property type="term" value="F:small GTPase binding"/>
    <property type="evidence" value="ECO:0007669"/>
    <property type="project" value="InterPro"/>
</dbReference>
<evidence type="ECO:0000313" key="7">
    <source>
        <dbReference type="Proteomes" id="UP000307173"/>
    </source>
</evidence>
<comment type="subcellular location">
    <subcellularLocation>
        <location evidence="1">Nucleus</location>
    </subcellularLocation>
</comment>
<protein>
    <recommendedName>
        <fullName evidence="5">Importin N-terminal domain-containing protein</fullName>
    </recommendedName>
</protein>
<dbReference type="Pfam" id="PF25758">
    <property type="entry name" value="TPR_IPO11"/>
    <property type="match status" value="1"/>
</dbReference>
<dbReference type="GO" id="GO:0005829">
    <property type="term" value="C:cytosol"/>
    <property type="evidence" value="ECO:0007669"/>
    <property type="project" value="TreeGrafter"/>
</dbReference>
<dbReference type="PANTHER" id="PTHR10997">
    <property type="entry name" value="IMPORTIN-7, 8, 11"/>
    <property type="match status" value="1"/>
</dbReference>
<dbReference type="Proteomes" id="UP000307173">
    <property type="component" value="Unassembled WGS sequence"/>
</dbReference>
<dbReference type="OrthoDB" id="361693at2759"/>
<dbReference type="Pfam" id="PF03810">
    <property type="entry name" value="IBN_N"/>
    <property type="match status" value="1"/>
</dbReference>
<feature type="domain" description="Importin N-terminal" evidence="5">
    <location>
        <begin position="26"/>
        <end position="98"/>
    </location>
</feature>
<evidence type="ECO:0000313" key="6">
    <source>
        <dbReference type="EMBL" id="TID30062.1"/>
    </source>
</evidence>
<dbReference type="InterPro" id="IPR016024">
    <property type="entry name" value="ARM-type_fold"/>
</dbReference>
<sequence>MIDYNTVLQTLVVASSSIRGADQQMAEAQLKNWEAEKGFHYHLQSVYINRELSLQVRWLAVICLKNGVEKYWRPTRINAITKEEKLEIRKRLFMTLDESNNQLTIQNAHLISRICRIDFPVEWPTLFEDMILIMDACSHEVNNSVVKLNNLMIIMNQVLKILCTVRIGKARIMLQTKAPILIPHFVKFYHLFFDQWSATFDVAIMEVGYMFLKCLRRLIADGYTYQHRDKSVQEFMELSLQHFQKLLLLHETNPLELLERYIKCYVKLYYNLVRENACAFGLMSCSINILLTLLSLLQQKAELIYNLEVEADGSDFWEKIAIKSFVIMKSITNFVFQEQRSNIVKQRNDKVEVDHCVELLRSKFFTVELVESLINLITDYYLKLRPTDLESWSDSPEEWFNEEMAVNWEFQVRKCAENYFQDLSSHFNEQISTFIMNKIEQLGNDNLDAISKDATLSIFELSANSIRSKCNFYQLLVDYFIPQALQSNDIVNSKLIKRRVCLIINEWFDEKGDSNVRVQVYTFLSNLLADSNNDIIVKLTAVQTLKYMVDDWEFRKRDFQKFNVDIVKNMLELVNSLSSTECKIFILNTLSVVIERNTPLISNELLIETVSIVPIFWQNSNSANEMIIKNSLLRLLKDITISLNKDSHLIHQIVIPLISVCCDYKSEFYGLLCEDGLELWSSVMKTIDSAGVISAKLSDSQYLQMLTHALVNMTEVLPLVLTIIRSYFLVTCAILDNEYGAEIFTVFASYLKTMKDDAVFLTSSIIEIAIMEPDTETNKEVFYNNLTKSRLFQEIIDYLIRDSDNPYCEIKLCLPILRVMIDKTEYFISNITPFELYLLLRNLVKFTRNQFDPKVRKLFLLGLLSLYKNMQYVENGAILFAETDPEAEIEFKLQQQDKQSAIASVLHHWVTAVIELSIVFVEEIRENDDGDLPVYHKHTAYDDEELREIGEEVEDEDKDNEYVQEVAVPVSVERERFTVLVSGDPVHRVVFRRALRDVASGVFNSATLQQRLGPAVVEELQRV</sequence>
<evidence type="ECO:0000256" key="3">
    <source>
        <dbReference type="ARBA" id="ARBA00022448"/>
    </source>
</evidence>
<dbReference type="InterPro" id="IPR058669">
    <property type="entry name" value="TPR_IPO7/11-like"/>
</dbReference>
<dbReference type="InterPro" id="IPR001494">
    <property type="entry name" value="Importin-beta_N"/>
</dbReference>
<dbReference type="InterPro" id="IPR011989">
    <property type="entry name" value="ARM-like"/>
</dbReference>
<organism evidence="6 7">
    <name type="scientific">Pichia inconspicua</name>
    <dbReference type="NCBI Taxonomy" id="52247"/>
    <lineage>
        <taxon>Eukaryota</taxon>
        <taxon>Fungi</taxon>
        <taxon>Dikarya</taxon>
        <taxon>Ascomycota</taxon>
        <taxon>Saccharomycotina</taxon>
        <taxon>Pichiomycetes</taxon>
        <taxon>Pichiales</taxon>
        <taxon>Pichiaceae</taxon>
        <taxon>Pichia</taxon>
    </lineage>
</organism>
<keyword evidence="4" id="KW-0539">Nucleus</keyword>
<comment type="similarity">
    <text evidence="2">Belongs to the importin beta family.</text>
</comment>
<dbReference type="GO" id="GO:0006606">
    <property type="term" value="P:protein import into nucleus"/>
    <property type="evidence" value="ECO:0007669"/>
    <property type="project" value="TreeGrafter"/>
</dbReference>
<accession>A0A4T0X537</accession>
<dbReference type="PANTHER" id="PTHR10997:SF7">
    <property type="entry name" value="IMPORTIN-11"/>
    <property type="match status" value="1"/>
</dbReference>
<dbReference type="EMBL" id="SELW01000208">
    <property type="protein sequence ID" value="TID30062.1"/>
    <property type="molecule type" value="Genomic_DNA"/>
</dbReference>
<comment type="caution">
    <text evidence="6">The sequence shown here is derived from an EMBL/GenBank/DDBJ whole genome shotgun (WGS) entry which is preliminary data.</text>
</comment>
<dbReference type="GO" id="GO:0005635">
    <property type="term" value="C:nuclear envelope"/>
    <property type="evidence" value="ECO:0007669"/>
    <property type="project" value="TreeGrafter"/>
</dbReference>
<evidence type="ECO:0000256" key="2">
    <source>
        <dbReference type="ARBA" id="ARBA00007991"/>
    </source>
</evidence>
<evidence type="ECO:0000259" key="5">
    <source>
        <dbReference type="PROSITE" id="PS50166"/>
    </source>
</evidence>
<proteinExistence type="inferred from homology"/>
<dbReference type="AlphaFoldDB" id="A0A4T0X537"/>
<keyword evidence="3" id="KW-0813">Transport</keyword>
<evidence type="ECO:0000256" key="4">
    <source>
        <dbReference type="ARBA" id="ARBA00023242"/>
    </source>
</evidence>
<dbReference type="SUPFAM" id="SSF48371">
    <property type="entry name" value="ARM repeat"/>
    <property type="match status" value="1"/>
</dbReference>
<reference evidence="6 7" key="1">
    <citation type="journal article" date="2019" name="Front. Genet.">
        <title>Whole-Genome Sequencing of the Opportunistic Yeast Pathogen Candida inconspicua Uncovers Its Hybrid Origin.</title>
        <authorList>
            <person name="Mixao V."/>
            <person name="Hansen A.P."/>
            <person name="Saus E."/>
            <person name="Boekhout T."/>
            <person name="Lass-Florl C."/>
            <person name="Gabaldon T."/>
        </authorList>
    </citation>
    <scope>NUCLEOTIDE SEQUENCE [LARGE SCALE GENOMIC DNA]</scope>
    <source>
        <strain evidence="6 7">CBS 180</strain>
    </source>
</reference>